<feature type="compositionally biased region" description="Polar residues" evidence="1">
    <location>
        <begin position="261"/>
        <end position="271"/>
    </location>
</feature>
<evidence type="ECO:0000313" key="2">
    <source>
        <dbReference type="EMBL" id="KAK3928884.1"/>
    </source>
</evidence>
<dbReference type="Proteomes" id="UP001219518">
    <property type="component" value="Unassembled WGS sequence"/>
</dbReference>
<sequence length="493" mass="53932">ANSVTVTMKKAVKDTAVCHKCHCITLHPSPPAAAKAKARHDNGECDHIRTNQADHDRYSAEKLRDREASAIGHAIREYLAPTCIAVPTSERVVVCKQCDKVLLYDAENYKAAVLYHKHAPGAAPGPPQVGQLGPCHKVWRQALRNWTDQVSFALTCGYCHHSLQYSKLDKTAALAHHYGRLCQNPCLLRGAPTPTTDDEIGETTARDWEAAMNDVAAAAKAALDTAMDMDTMSPTNAPLHGKRSREEDTPSTPSKSRRSTIASSGIDSACNSDEEKEHAEPQLTAASQGPTPMVSAPHTTTPTHRGKPPPIVVDSDWGEDFFQKLDKYNEGLTKPFTAKLAGGAQSPQLVLRTQSLDDYHTLITSLREAKEPFTTATPRAERQERIVATRVPTAVPAERIHQEVSQLGLPILTATRVVVADRKGGARALDKVLCTFPAGTNVKEIISNVKFEVRDIPLLELADACWKFYENTKNLSPTDKLRAIADFTIYLSE</sequence>
<protein>
    <submittedName>
        <fullName evidence="2">Trans-acting regulator pXO2-62/BXB0076</fullName>
    </submittedName>
</protein>
<evidence type="ECO:0000256" key="1">
    <source>
        <dbReference type="SAM" id="MobiDB-lite"/>
    </source>
</evidence>
<reference evidence="2" key="1">
    <citation type="submission" date="2021-07" db="EMBL/GenBank/DDBJ databases">
        <authorList>
            <person name="Catto M.A."/>
            <person name="Jacobson A."/>
            <person name="Kennedy G."/>
            <person name="Labadie P."/>
            <person name="Hunt B.G."/>
            <person name="Srinivasan R."/>
        </authorList>
    </citation>
    <scope>NUCLEOTIDE SEQUENCE</scope>
    <source>
        <strain evidence="2">PL_HMW_Pooled</strain>
        <tissue evidence="2">Head</tissue>
    </source>
</reference>
<dbReference type="AlphaFoldDB" id="A0AAE1HXN4"/>
<accession>A0AAE1HXN4</accession>
<evidence type="ECO:0000313" key="3">
    <source>
        <dbReference type="Proteomes" id="UP001219518"/>
    </source>
</evidence>
<comment type="caution">
    <text evidence="2">The sequence shown here is derived from an EMBL/GenBank/DDBJ whole genome shotgun (WGS) entry which is preliminary data.</text>
</comment>
<name>A0AAE1HXN4_9NEOP</name>
<organism evidence="2 3">
    <name type="scientific">Frankliniella fusca</name>
    <dbReference type="NCBI Taxonomy" id="407009"/>
    <lineage>
        <taxon>Eukaryota</taxon>
        <taxon>Metazoa</taxon>
        <taxon>Ecdysozoa</taxon>
        <taxon>Arthropoda</taxon>
        <taxon>Hexapoda</taxon>
        <taxon>Insecta</taxon>
        <taxon>Pterygota</taxon>
        <taxon>Neoptera</taxon>
        <taxon>Paraneoptera</taxon>
        <taxon>Thysanoptera</taxon>
        <taxon>Terebrantia</taxon>
        <taxon>Thripoidea</taxon>
        <taxon>Thripidae</taxon>
        <taxon>Frankliniella</taxon>
    </lineage>
</organism>
<feature type="region of interest" description="Disordered" evidence="1">
    <location>
        <begin position="229"/>
        <end position="312"/>
    </location>
</feature>
<gene>
    <name evidence="2" type="ORF">KUF71_017108</name>
</gene>
<reference evidence="2" key="2">
    <citation type="journal article" date="2023" name="BMC Genomics">
        <title>Pest status, molecular evolution, and epigenetic factors derived from the genome assembly of Frankliniella fusca, a thysanopteran phytovirus vector.</title>
        <authorList>
            <person name="Catto M.A."/>
            <person name="Labadie P.E."/>
            <person name="Jacobson A.L."/>
            <person name="Kennedy G.G."/>
            <person name="Srinivasan R."/>
            <person name="Hunt B.G."/>
        </authorList>
    </citation>
    <scope>NUCLEOTIDE SEQUENCE</scope>
    <source>
        <strain evidence="2">PL_HMW_Pooled</strain>
    </source>
</reference>
<proteinExistence type="predicted"/>
<feature type="non-terminal residue" evidence="2">
    <location>
        <position position="493"/>
    </location>
</feature>
<keyword evidence="3" id="KW-1185">Reference proteome</keyword>
<dbReference type="EMBL" id="JAHWGI010001356">
    <property type="protein sequence ID" value="KAK3928884.1"/>
    <property type="molecule type" value="Genomic_DNA"/>
</dbReference>